<proteinExistence type="predicted"/>
<dbReference type="Proteomes" id="UP000447545">
    <property type="component" value="Unassembled WGS sequence"/>
</dbReference>
<protein>
    <submittedName>
        <fullName evidence="1">Uncharacterized protein</fullName>
    </submittedName>
</protein>
<gene>
    <name evidence="1" type="ORF">F1003_00455</name>
</gene>
<name>A0A7K1G7X4_9FLAO</name>
<dbReference type="AlphaFoldDB" id="A0A7K1G7X4"/>
<comment type="caution">
    <text evidence="1">The sequence shown here is derived from an EMBL/GenBank/DDBJ whole genome shotgun (WGS) entry which is preliminary data.</text>
</comment>
<dbReference type="PROSITE" id="PS51257">
    <property type="entry name" value="PROKAR_LIPOPROTEIN"/>
    <property type="match status" value="1"/>
</dbReference>
<keyword evidence="2" id="KW-1185">Reference proteome</keyword>
<evidence type="ECO:0000313" key="1">
    <source>
        <dbReference type="EMBL" id="MTE25387.1"/>
    </source>
</evidence>
<dbReference type="RefSeq" id="WP_155087233.1">
    <property type="nucleotide sequence ID" value="NZ_WJYA01000001.1"/>
</dbReference>
<reference evidence="1 2" key="1">
    <citation type="submission" date="2019-11" db="EMBL/GenBank/DDBJ databases">
        <title>Winogradskyella ouciana sp. nov., isolated from the hadal seawater of the Mariana Trench.</title>
        <authorList>
            <person name="Liu R."/>
        </authorList>
    </citation>
    <scope>NUCLEOTIDE SEQUENCE [LARGE SCALE GENOMIC DNA]</scope>
    <source>
        <strain evidence="1 2">ZXX205</strain>
    </source>
</reference>
<organism evidence="1 2">
    <name type="scientific">Winogradskyella ouciana</name>
    <dbReference type="NCBI Taxonomy" id="2608631"/>
    <lineage>
        <taxon>Bacteria</taxon>
        <taxon>Pseudomonadati</taxon>
        <taxon>Bacteroidota</taxon>
        <taxon>Flavobacteriia</taxon>
        <taxon>Flavobacteriales</taxon>
        <taxon>Flavobacteriaceae</taxon>
        <taxon>Winogradskyella</taxon>
    </lineage>
</organism>
<dbReference type="EMBL" id="WJYA01000001">
    <property type="protein sequence ID" value="MTE25387.1"/>
    <property type="molecule type" value="Genomic_DNA"/>
</dbReference>
<accession>A0A7K1G7X4</accession>
<evidence type="ECO:0000313" key="2">
    <source>
        <dbReference type="Proteomes" id="UP000447545"/>
    </source>
</evidence>
<sequence>MKSKKLFPLLLITILFFGCDDFLDCVAGRNPSLPDKTFPIASTSTYYYVDISAEIKNEPRDNNYDYFFEINEADLPEGVGYFINNRIISFEGLPVETGTFEIEVYLYVEGPVNVEYDDDGDAYYTDTLCNHSTQKTYTLIVQ</sequence>